<keyword evidence="1" id="KW-0378">Hydrolase</keyword>
<dbReference type="EC" id="3.6.1.23" evidence="1"/>
<dbReference type="EMBL" id="AAOF01000016">
    <property type="protein sequence ID" value="EAR20843.1"/>
    <property type="molecule type" value="Genomic_DNA"/>
</dbReference>
<comment type="caution">
    <text evidence="1">The sequence shown here is derived from an EMBL/GenBank/DDBJ whole genome shotgun (WGS) entry which is preliminary data.</text>
</comment>
<dbReference type="AlphaFoldDB" id="A4BU22"/>
<proteinExistence type="predicted"/>
<evidence type="ECO:0000313" key="1">
    <source>
        <dbReference type="EMBL" id="EAR20843.1"/>
    </source>
</evidence>
<organism evidence="1 2">
    <name type="scientific">Nitrococcus mobilis Nb-231</name>
    <dbReference type="NCBI Taxonomy" id="314278"/>
    <lineage>
        <taxon>Bacteria</taxon>
        <taxon>Pseudomonadati</taxon>
        <taxon>Pseudomonadota</taxon>
        <taxon>Gammaproteobacteria</taxon>
        <taxon>Chromatiales</taxon>
        <taxon>Ectothiorhodospiraceae</taxon>
        <taxon>Nitrococcus</taxon>
    </lineage>
</organism>
<dbReference type="GO" id="GO:0004170">
    <property type="term" value="F:dUTP diphosphatase activity"/>
    <property type="evidence" value="ECO:0007669"/>
    <property type="project" value="UniProtKB-EC"/>
</dbReference>
<name>A4BU22_9GAMM</name>
<sequence>MVIREVAVDFAKQFYDFAAQGLDEIGRELAGHSIAAIHDYFEGTV</sequence>
<gene>
    <name evidence="1" type="ORF">NB231_11219</name>
</gene>
<protein>
    <submittedName>
        <fullName evidence="1">Deoxyuridine 5'-triphosphate nucleotidohydrolase</fullName>
        <ecNumber evidence="1">3.6.1.23</ecNumber>
    </submittedName>
</protein>
<accession>A4BU22</accession>
<keyword evidence="2" id="KW-1185">Reference proteome</keyword>
<dbReference type="HOGENOM" id="CLU_3202561_0_0_6"/>
<dbReference type="Proteomes" id="UP000003374">
    <property type="component" value="Unassembled WGS sequence"/>
</dbReference>
<reference evidence="1 2" key="1">
    <citation type="submission" date="2006-02" db="EMBL/GenBank/DDBJ databases">
        <authorList>
            <person name="Waterbury J."/>
            <person name="Ferriera S."/>
            <person name="Johnson J."/>
            <person name="Kravitz S."/>
            <person name="Halpern A."/>
            <person name="Remington K."/>
            <person name="Beeson K."/>
            <person name="Tran B."/>
            <person name="Rogers Y.-H."/>
            <person name="Friedman R."/>
            <person name="Venter J.C."/>
        </authorList>
    </citation>
    <scope>NUCLEOTIDE SEQUENCE [LARGE SCALE GENOMIC DNA]</scope>
    <source>
        <strain evidence="1 2">Nb-231</strain>
    </source>
</reference>
<evidence type="ECO:0000313" key="2">
    <source>
        <dbReference type="Proteomes" id="UP000003374"/>
    </source>
</evidence>